<reference evidence="6" key="1">
    <citation type="submission" date="2020-07" db="EMBL/GenBank/DDBJ databases">
        <title>Huge and variable diversity of episymbiotic CPR bacteria and DPANN archaea in groundwater ecosystems.</title>
        <authorList>
            <person name="He C.Y."/>
            <person name="Keren R."/>
            <person name="Whittaker M."/>
            <person name="Farag I.F."/>
            <person name="Doudna J."/>
            <person name="Cate J.H.D."/>
            <person name="Banfield J.F."/>
        </authorList>
    </citation>
    <scope>NUCLEOTIDE SEQUENCE</scope>
    <source>
        <strain evidence="6">NC_groundwater_193_Ag_S-0.1um_51_7</strain>
    </source>
</reference>
<dbReference type="EMBL" id="JACOZA010000085">
    <property type="protein sequence ID" value="MBI2097196.1"/>
    <property type="molecule type" value="Genomic_DNA"/>
</dbReference>
<dbReference type="Gene3D" id="1.10.10.10">
    <property type="entry name" value="Winged helix-like DNA-binding domain superfamily/Winged helix DNA-binding domain"/>
    <property type="match status" value="1"/>
</dbReference>
<evidence type="ECO:0000259" key="5">
    <source>
        <dbReference type="Pfam" id="PF01628"/>
    </source>
</evidence>
<proteinExistence type="predicted"/>
<dbReference type="GO" id="GO:0003677">
    <property type="term" value="F:DNA binding"/>
    <property type="evidence" value="ECO:0007669"/>
    <property type="project" value="InterPro"/>
</dbReference>
<dbReference type="AlphaFoldDB" id="A0A931WPX0"/>
<dbReference type="SUPFAM" id="SSF55781">
    <property type="entry name" value="GAF domain-like"/>
    <property type="match status" value="1"/>
</dbReference>
<dbReference type="GO" id="GO:0045892">
    <property type="term" value="P:negative regulation of DNA-templated transcription"/>
    <property type="evidence" value="ECO:0007669"/>
    <property type="project" value="TreeGrafter"/>
</dbReference>
<dbReference type="InterPro" id="IPR029016">
    <property type="entry name" value="GAF-like_dom_sf"/>
</dbReference>
<feature type="domain" description="Heat-inducible transcription repressor HrcA C-terminal" evidence="5">
    <location>
        <begin position="109"/>
        <end position="229"/>
    </location>
</feature>
<evidence type="ECO:0000256" key="3">
    <source>
        <dbReference type="ARBA" id="ARBA00023016"/>
    </source>
</evidence>
<dbReference type="Pfam" id="PF01628">
    <property type="entry name" value="HrcA"/>
    <property type="match status" value="1"/>
</dbReference>
<dbReference type="InterPro" id="IPR036390">
    <property type="entry name" value="WH_DNA-bd_sf"/>
</dbReference>
<gene>
    <name evidence="6" type="ORF">HYT40_03580</name>
</gene>
<dbReference type="SUPFAM" id="SSF46785">
    <property type="entry name" value="Winged helix' DNA-binding domain"/>
    <property type="match status" value="1"/>
</dbReference>
<evidence type="ECO:0000256" key="1">
    <source>
        <dbReference type="ARBA" id="ARBA00022491"/>
    </source>
</evidence>
<organism evidence="6 7">
    <name type="scientific">Candidatus Sungiibacteriota bacterium</name>
    <dbReference type="NCBI Taxonomy" id="2750080"/>
    <lineage>
        <taxon>Bacteria</taxon>
        <taxon>Candidatus Sungiibacteriota</taxon>
    </lineage>
</organism>
<evidence type="ECO:0000256" key="4">
    <source>
        <dbReference type="ARBA" id="ARBA00023163"/>
    </source>
</evidence>
<keyword evidence="2" id="KW-0805">Transcription regulation</keyword>
<accession>A0A931WPX0</accession>
<dbReference type="Gene3D" id="3.30.450.40">
    <property type="match status" value="1"/>
</dbReference>
<evidence type="ECO:0000256" key="2">
    <source>
        <dbReference type="ARBA" id="ARBA00023015"/>
    </source>
</evidence>
<comment type="caution">
    <text evidence="6">The sequence shown here is derived from an EMBL/GenBank/DDBJ whole genome shotgun (WGS) entry which is preliminary data.</text>
</comment>
<evidence type="ECO:0000313" key="7">
    <source>
        <dbReference type="Proteomes" id="UP000724148"/>
    </source>
</evidence>
<protein>
    <recommendedName>
        <fullName evidence="5">Heat-inducible transcription repressor HrcA C-terminal domain-containing protein</fullName>
    </recommendedName>
</protein>
<name>A0A931WPX0_9BACT</name>
<dbReference type="InterPro" id="IPR002571">
    <property type="entry name" value="HrcA"/>
</dbReference>
<keyword evidence="1" id="KW-0678">Repressor</keyword>
<keyword evidence="4" id="KW-0804">Transcription</keyword>
<dbReference type="PANTHER" id="PTHR34824">
    <property type="entry name" value="HEAT-INDUCIBLE TRANSCRIPTION REPRESSOR HRCA"/>
    <property type="match status" value="1"/>
</dbReference>
<sequence length="244" mass="27767">MRFSERQREILFAAIGEHIRTGEPVASGDLKQRYHIRFSPATVRNELMLLSEEGYLSQPHTSAGRIPTDAGYRWYVDAINGQRWDPNQRVSLNKGAEKKLREDLRFSTDFDDLFRRSTETFAEMVHALVIGGLLDEHDPLHKSGFSQVFSDPEFSKEGMRNNFGELMDSIDSDMRALAKAEGGSYLRVFIGKENPIPEARSYSMILKKIVGQKGDGVLAILGPKRMHYDTGLALLRTIEDMWQQ</sequence>
<evidence type="ECO:0000313" key="6">
    <source>
        <dbReference type="EMBL" id="MBI2097196.1"/>
    </source>
</evidence>
<dbReference type="PANTHER" id="PTHR34824:SF1">
    <property type="entry name" value="HEAT-INDUCIBLE TRANSCRIPTION REPRESSOR HRCA"/>
    <property type="match status" value="1"/>
</dbReference>
<keyword evidence="3" id="KW-0346">Stress response</keyword>
<dbReference type="InterPro" id="IPR021153">
    <property type="entry name" value="HrcA_C"/>
</dbReference>
<dbReference type="Proteomes" id="UP000724148">
    <property type="component" value="Unassembled WGS sequence"/>
</dbReference>
<dbReference type="InterPro" id="IPR036388">
    <property type="entry name" value="WH-like_DNA-bd_sf"/>
</dbReference>